<sequence length="318" mass="35958">MLLKNGTGSKLLLAAFLALTLSCRKTQDLGPPKTVAVREDGLLELQVASFNIRYAHQEDDPRNNWPHRIAKVVHIIHDIAPDVFGVQEALHGPAADLWASLPDYEFFGVGREDGKRGGEYSGIFFLRSRFELDQSDCGTFWLSSTPEIPGSMTWGNTLPRTATWVHLTDRATGRGFYFFDSHWDHRNQNSREHAAMLIASRIDQRKFPQDPVILVGDFNAIENNPAVAFLRGERATIDGKKQKWPNGLLDTFNALHPNDPNRRTFHQWESVRRGDFKLDHILVTRNAKVLKSGIQFEEPPFASDHYAVSSRIVFPLGS</sequence>
<dbReference type="EMBL" id="JAENIJ010000013">
    <property type="protein sequence ID" value="MBK1882706.1"/>
    <property type="molecule type" value="Genomic_DNA"/>
</dbReference>
<protein>
    <submittedName>
        <fullName evidence="2">Endonuclease/exonuclease/phosphatase family protein</fullName>
    </submittedName>
</protein>
<accession>A0A934S8C6</accession>
<dbReference type="GO" id="GO:0000175">
    <property type="term" value="F:3'-5'-RNA exonuclease activity"/>
    <property type="evidence" value="ECO:0007669"/>
    <property type="project" value="TreeGrafter"/>
</dbReference>
<gene>
    <name evidence="2" type="ORF">JIN85_09775</name>
</gene>
<dbReference type="InterPro" id="IPR036691">
    <property type="entry name" value="Endo/exonu/phosph_ase_sf"/>
</dbReference>
<dbReference type="Proteomes" id="UP000603141">
    <property type="component" value="Unassembled WGS sequence"/>
</dbReference>
<comment type="caution">
    <text evidence="2">The sequence shown here is derived from an EMBL/GenBank/DDBJ whole genome shotgun (WGS) entry which is preliminary data.</text>
</comment>
<dbReference type="InterPro" id="IPR050410">
    <property type="entry name" value="CCR4/nocturin_mRNA_transcr"/>
</dbReference>
<evidence type="ECO:0000313" key="2">
    <source>
        <dbReference type="EMBL" id="MBK1882706.1"/>
    </source>
</evidence>
<dbReference type="PANTHER" id="PTHR12121:SF36">
    <property type="entry name" value="ENDONUCLEASE_EXONUCLEASE_PHOSPHATASE DOMAIN-CONTAINING PROTEIN"/>
    <property type="match status" value="1"/>
</dbReference>
<organism evidence="2 3">
    <name type="scientific">Luteolibacter pohnpeiensis</name>
    <dbReference type="NCBI Taxonomy" id="454153"/>
    <lineage>
        <taxon>Bacteria</taxon>
        <taxon>Pseudomonadati</taxon>
        <taxon>Verrucomicrobiota</taxon>
        <taxon>Verrucomicrobiia</taxon>
        <taxon>Verrucomicrobiales</taxon>
        <taxon>Verrucomicrobiaceae</taxon>
        <taxon>Luteolibacter</taxon>
    </lineage>
</organism>
<dbReference type="GO" id="GO:0004519">
    <property type="term" value="F:endonuclease activity"/>
    <property type="evidence" value="ECO:0007669"/>
    <property type="project" value="UniProtKB-KW"/>
</dbReference>
<dbReference type="RefSeq" id="WP_200270112.1">
    <property type="nucleotide sequence ID" value="NZ_JAENIJ010000013.1"/>
</dbReference>
<dbReference type="Pfam" id="PF03372">
    <property type="entry name" value="Exo_endo_phos"/>
    <property type="match status" value="1"/>
</dbReference>
<name>A0A934S8C6_9BACT</name>
<feature type="domain" description="Endonuclease/exonuclease/phosphatase" evidence="1">
    <location>
        <begin position="48"/>
        <end position="305"/>
    </location>
</feature>
<dbReference type="CDD" id="cd09083">
    <property type="entry name" value="EEP-1"/>
    <property type="match status" value="1"/>
</dbReference>
<keyword evidence="2" id="KW-0540">Nuclease</keyword>
<proteinExistence type="predicted"/>
<dbReference type="InterPro" id="IPR005135">
    <property type="entry name" value="Endo/exonuclease/phosphatase"/>
</dbReference>
<evidence type="ECO:0000313" key="3">
    <source>
        <dbReference type="Proteomes" id="UP000603141"/>
    </source>
</evidence>
<reference evidence="2" key="1">
    <citation type="submission" date="2021-01" db="EMBL/GenBank/DDBJ databases">
        <title>Modified the classification status of verrucomicrobia.</title>
        <authorList>
            <person name="Feng X."/>
        </authorList>
    </citation>
    <scope>NUCLEOTIDE SEQUENCE</scope>
    <source>
        <strain evidence="2">KCTC 22041</strain>
    </source>
</reference>
<evidence type="ECO:0000259" key="1">
    <source>
        <dbReference type="Pfam" id="PF03372"/>
    </source>
</evidence>
<keyword evidence="2" id="KW-0378">Hydrolase</keyword>
<dbReference type="SUPFAM" id="SSF56219">
    <property type="entry name" value="DNase I-like"/>
    <property type="match status" value="1"/>
</dbReference>
<dbReference type="Gene3D" id="3.60.10.10">
    <property type="entry name" value="Endonuclease/exonuclease/phosphatase"/>
    <property type="match status" value="1"/>
</dbReference>
<dbReference type="PANTHER" id="PTHR12121">
    <property type="entry name" value="CARBON CATABOLITE REPRESSOR PROTEIN 4"/>
    <property type="match status" value="1"/>
</dbReference>
<dbReference type="AlphaFoldDB" id="A0A934S8C6"/>
<dbReference type="PROSITE" id="PS51257">
    <property type="entry name" value="PROKAR_LIPOPROTEIN"/>
    <property type="match status" value="1"/>
</dbReference>
<keyword evidence="3" id="KW-1185">Reference proteome</keyword>
<keyword evidence="2" id="KW-0255">Endonuclease</keyword>